<feature type="transmembrane region" description="Helical" evidence="2">
    <location>
        <begin position="20"/>
        <end position="42"/>
    </location>
</feature>
<feature type="transmembrane region" description="Helical" evidence="2">
    <location>
        <begin position="48"/>
        <end position="74"/>
    </location>
</feature>
<reference evidence="3 4" key="1">
    <citation type="submission" date="2017-08" db="EMBL/GenBank/DDBJ databases">
        <title>Infants hospitalized years apart are colonized by the same room-sourced microbial strains.</title>
        <authorList>
            <person name="Brooks B."/>
            <person name="Olm M.R."/>
            <person name="Firek B.A."/>
            <person name="Baker R."/>
            <person name="Thomas B.C."/>
            <person name="Morowitz M.J."/>
            <person name="Banfield J.F."/>
        </authorList>
    </citation>
    <scope>NUCLEOTIDE SEQUENCE [LARGE SCALE GENOMIC DNA]</scope>
    <source>
        <strain evidence="3">S2_018_000_R2_101</strain>
    </source>
</reference>
<organism evidence="3 4">
    <name type="scientific">Sphingomonas sanxanigenens</name>
    <dbReference type="NCBI Taxonomy" id="397260"/>
    <lineage>
        <taxon>Bacteria</taxon>
        <taxon>Pseudomonadati</taxon>
        <taxon>Pseudomonadota</taxon>
        <taxon>Alphaproteobacteria</taxon>
        <taxon>Sphingomonadales</taxon>
        <taxon>Sphingomonadaceae</taxon>
        <taxon>Sphingomonas</taxon>
    </lineage>
</organism>
<accession>A0A2W5C1R9</accession>
<feature type="region of interest" description="Disordered" evidence="1">
    <location>
        <begin position="79"/>
        <end position="101"/>
    </location>
</feature>
<comment type="caution">
    <text evidence="3">The sequence shown here is derived from an EMBL/GenBank/DDBJ whole genome shotgun (WGS) entry which is preliminary data.</text>
</comment>
<dbReference type="EMBL" id="QFNN01000067">
    <property type="protein sequence ID" value="PZO89245.1"/>
    <property type="molecule type" value="Genomic_DNA"/>
</dbReference>
<keyword evidence="2" id="KW-0472">Membrane</keyword>
<sequence length="101" mass="10951">MPTLSDPEYAAFAWRRYRQLLCWMTLAALAAVAVALAGLHWAKGPLPVHLAIATALGVFFSVMMAAALMGLVFLSDGTGHDESVGRPDEAPDDPWRQKGRK</sequence>
<proteinExistence type="predicted"/>
<evidence type="ECO:0000256" key="1">
    <source>
        <dbReference type="SAM" id="MobiDB-lite"/>
    </source>
</evidence>
<dbReference type="Proteomes" id="UP000249066">
    <property type="component" value="Unassembled WGS sequence"/>
</dbReference>
<evidence type="ECO:0000313" key="4">
    <source>
        <dbReference type="Proteomes" id="UP000249066"/>
    </source>
</evidence>
<gene>
    <name evidence="3" type="ORF">DI623_10955</name>
</gene>
<dbReference type="AlphaFoldDB" id="A0A2W5C1R9"/>
<protein>
    <submittedName>
        <fullName evidence="3">Uncharacterized protein</fullName>
    </submittedName>
</protein>
<evidence type="ECO:0000256" key="2">
    <source>
        <dbReference type="SAM" id="Phobius"/>
    </source>
</evidence>
<evidence type="ECO:0000313" key="3">
    <source>
        <dbReference type="EMBL" id="PZO89245.1"/>
    </source>
</evidence>
<keyword evidence="2" id="KW-0812">Transmembrane</keyword>
<keyword evidence="2" id="KW-1133">Transmembrane helix</keyword>
<name>A0A2W5C1R9_9SPHN</name>